<evidence type="ECO:0000313" key="3">
    <source>
        <dbReference type="Proteomes" id="UP001221757"/>
    </source>
</evidence>
<comment type="caution">
    <text evidence="2">The sequence shown here is derived from an EMBL/GenBank/DDBJ whole genome shotgun (WGS) entry which is preliminary data.</text>
</comment>
<organism evidence="2 3">
    <name type="scientific">Mycena rosella</name>
    <name type="common">Pink bonnet</name>
    <name type="synonym">Agaricus rosellus</name>
    <dbReference type="NCBI Taxonomy" id="1033263"/>
    <lineage>
        <taxon>Eukaryota</taxon>
        <taxon>Fungi</taxon>
        <taxon>Dikarya</taxon>
        <taxon>Basidiomycota</taxon>
        <taxon>Agaricomycotina</taxon>
        <taxon>Agaricomycetes</taxon>
        <taxon>Agaricomycetidae</taxon>
        <taxon>Agaricales</taxon>
        <taxon>Marasmiineae</taxon>
        <taxon>Mycenaceae</taxon>
        <taxon>Mycena</taxon>
    </lineage>
</organism>
<accession>A0AAD7GD57</accession>
<evidence type="ECO:0000313" key="2">
    <source>
        <dbReference type="EMBL" id="KAJ7679973.1"/>
    </source>
</evidence>
<gene>
    <name evidence="2" type="ORF">B0H17DRAFT_1138880</name>
</gene>
<reference evidence="2" key="1">
    <citation type="submission" date="2023-03" db="EMBL/GenBank/DDBJ databases">
        <title>Massive genome expansion in bonnet fungi (Mycena s.s.) driven by repeated elements and novel gene families across ecological guilds.</title>
        <authorList>
            <consortium name="Lawrence Berkeley National Laboratory"/>
            <person name="Harder C.B."/>
            <person name="Miyauchi S."/>
            <person name="Viragh M."/>
            <person name="Kuo A."/>
            <person name="Thoen E."/>
            <person name="Andreopoulos B."/>
            <person name="Lu D."/>
            <person name="Skrede I."/>
            <person name="Drula E."/>
            <person name="Henrissat B."/>
            <person name="Morin E."/>
            <person name="Kohler A."/>
            <person name="Barry K."/>
            <person name="LaButti K."/>
            <person name="Morin E."/>
            <person name="Salamov A."/>
            <person name="Lipzen A."/>
            <person name="Mereny Z."/>
            <person name="Hegedus B."/>
            <person name="Baldrian P."/>
            <person name="Stursova M."/>
            <person name="Weitz H."/>
            <person name="Taylor A."/>
            <person name="Grigoriev I.V."/>
            <person name="Nagy L.G."/>
            <person name="Martin F."/>
            <person name="Kauserud H."/>
        </authorList>
    </citation>
    <scope>NUCLEOTIDE SEQUENCE</scope>
    <source>
        <strain evidence="2">CBHHK067</strain>
    </source>
</reference>
<dbReference type="EMBL" id="JARKIE010000125">
    <property type="protein sequence ID" value="KAJ7679973.1"/>
    <property type="molecule type" value="Genomic_DNA"/>
</dbReference>
<feature type="region of interest" description="Disordered" evidence="1">
    <location>
        <begin position="1"/>
        <end position="41"/>
    </location>
</feature>
<evidence type="ECO:0000256" key="1">
    <source>
        <dbReference type="SAM" id="MobiDB-lite"/>
    </source>
</evidence>
<dbReference type="AlphaFoldDB" id="A0AAD7GD57"/>
<dbReference type="Proteomes" id="UP001221757">
    <property type="component" value="Unassembled WGS sequence"/>
</dbReference>
<keyword evidence="3" id="KW-1185">Reference proteome</keyword>
<name>A0AAD7GD57_MYCRO</name>
<protein>
    <submittedName>
        <fullName evidence="2">Uncharacterized protein</fullName>
    </submittedName>
</protein>
<proteinExistence type="predicted"/>
<sequence length="187" mass="21272">MSGEDIHLSTRLASQSQTRAPVETYHQHGHCEGGKGNVRLTGPQKWSEIEKERKYVSQHNPDSVDSGHTKKITLGGAITRLGDEIVGGLGEERSDSRMAKSGFEVRRRRLEQDRRDADEWAMWVLEDVLQVRRGNDFKVTPTICVRVLCTWKEPIPAESESVRPGRHEYYFQSPVPEPVLQLRVKAL</sequence>